<feature type="compositionally biased region" description="Low complexity" evidence="1">
    <location>
        <begin position="399"/>
        <end position="414"/>
    </location>
</feature>
<feature type="compositionally biased region" description="Pro residues" evidence="1">
    <location>
        <begin position="123"/>
        <end position="137"/>
    </location>
</feature>
<feature type="region of interest" description="Disordered" evidence="1">
    <location>
        <begin position="117"/>
        <end position="139"/>
    </location>
</feature>
<feature type="region of interest" description="Disordered" evidence="1">
    <location>
        <begin position="1"/>
        <end position="40"/>
    </location>
</feature>
<keyword evidence="3" id="KW-1185">Reference proteome</keyword>
<proteinExistence type="predicted"/>
<evidence type="ECO:0000313" key="3">
    <source>
        <dbReference type="Proteomes" id="UP001430306"/>
    </source>
</evidence>
<evidence type="ECO:0008006" key="4">
    <source>
        <dbReference type="Google" id="ProtNLM"/>
    </source>
</evidence>
<dbReference type="Proteomes" id="UP001430306">
    <property type="component" value="Unassembled WGS sequence"/>
</dbReference>
<feature type="compositionally biased region" description="Low complexity" evidence="1">
    <location>
        <begin position="366"/>
        <end position="386"/>
    </location>
</feature>
<gene>
    <name evidence="2" type="ORF">LOC71_03375</name>
</gene>
<reference evidence="2" key="1">
    <citation type="submission" date="2021-11" db="EMBL/GenBank/DDBJ databases">
        <title>Genome sequence.</title>
        <authorList>
            <person name="Sun Q."/>
        </authorList>
    </citation>
    <scope>NUCLEOTIDE SEQUENCE</scope>
    <source>
        <strain evidence="2">JC740</strain>
    </source>
</reference>
<comment type="caution">
    <text evidence="2">The sequence shown here is derived from an EMBL/GenBank/DDBJ whole genome shotgun (WGS) entry which is preliminary data.</text>
</comment>
<organism evidence="2 3">
    <name type="scientific">Rhodopirellula halodulae</name>
    <dbReference type="NCBI Taxonomy" id="2894198"/>
    <lineage>
        <taxon>Bacteria</taxon>
        <taxon>Pseudomonadati</taxon>
        <taxon>Planctomycetota</taxon>
        <taxon>Planctomycetia</taxon>
        <taxon>Pirellulales</taxon>
        <taxon>Pirellulaceae</taxon>
        <taxon>Rhodopirellula</taxon>
    </lineage>
</organism>
<accession>A0ABS8NCM5</accession>
<evidence type="ECO:0000256" key="1">
    <source>
        <dbReference type="SAM" id="MobiDB-lite"/>
    </source>
</evidence>
<name>A0ABS8NCM5_9BACT</name>
<dbReference type="EMBL" id="JAJKFW010000006">
    <property type="protein sequence ID" value="MCC9641301.1"/>
    <property type="molecule type" value="Genomic_DNA"/>
</dbReference>
<feature type="compositionally biased region" description="Polar residues" evidence="1">
    <location>
        <begin position="447"/>
        <end position="458"/>
    </location>
</feature>
<feature type="region of interest" description="Disordered" evidence="1">
    <location>
        <begin position="246"/>
        <end position="283"/>
    </location>
</feature>
<protein>
    <recommendedName>
        <fullName evidence="4">Transmembrane protein</fullName>
    </recommendedName>
</protein>
<dbReference type="RefSeq" id="WP_230271338.1">
    <property type="nucleotide sequence ID" value="NZ_JAJKFW010000006.1"/>
</dbReference>
<feature type="compositionally biased region" description="Low complexity" evidence="1">
    <location>
        <begin position="467"/>
        <end position="482"/>
    </location>
</feature>
<sequence length="500" mass="51614">MTTASKTTASGNRSHSSRSREKIAPTLLRLPDLDPPIEDQTPEAFEAQDIAAPTSAGQIRMDDPVTESTEAVNPELAIASDEKQAVAATANATPAFSLREASADAAFSPPVAVPNSVTVPNSEPVPKPKPEVIPPEPTRTARERLQGVREATESFGTKALAVAGSRNALLVVLGLLACWAIFAPRRHPNAERDSEALIAKTPPVEQTTANQPATSQANDALVQSGRQMPASSSANDAMAEAMAANPKPNTAVVSNDKRSVEPQPGLNAPRTEQFAGGPSAAAQLGVPTHSAMQSNFGSNSSPIDLPAGFAEGPSSDALPVKQAKPMLNDGDLAGLNALNDQKPVTAFFNPNAVDGATIGQQPVADTPATANAPSAANTPAATQQPSQGAANEMEAAAETSVPVPVQTGTPGPITNWTDYLPPLPGTEEVSDRGATAPVDSEMESDKSFPTTQSPQTPDFQFALPGVAAESTTAPASSSSQQEPEARVAAPANFPDSYLRR</sequence>
<feature type="compositionally biased region" description="Polar residues" evidence="1">
    <location>
        <begin position="1"/>
        <end position="14"/>
    </location>
</feature>
<evidence type="ECO:0000313" key="2">
    <source>
        <dbReference type="EMBL" id="MCC9641301.1"/>
    </source>
</evidence>
<feature type="region of interest" description="Disordered" evidence="1">
    <location>
        <begin position="358"/>
        <end position="500"/>
    </location>
</feature>